<reference evidence="1 2" key="1">
    <citation type="journal article" date="2006" name="Proc. Natl. Acad. Sci. U.S.A.">
        <title>Comparative genomics of the lactic acid bacteria.</title>
        <authorList>
            <person name="Makarova K."/>
            <person name="Slesarev A."/>
            <person name="Wolf Y."/>
            <person name="Sorokin A."/>
            <person name="Mirkin B."/>
            <person name="Koonin E."/>
            <person name="Pavlov A."/>
            <person name="Pavlova N."/>
            <person name="Karamychev V."/>
            <person name="Polouchine N."/>
            <person name="Shakhova V."/>
            <person name="Grigoriev I."/>
            <person name="Lou Y."/>
            <person name="Rohksar D."/>
            <person name="Lucas S."/>
            <person name="Huang K."/>
            <person name="Goodstein D.M."/>
            <person name="Hawkins T."/>
            <person name="Plengvidhya V."/>
            <person name="Welker D."/>
            <person name="Hughes J."/>
            <person name="Goh Y."/>
            <person name="Benson A."/>
            <person name="Baldwin K."/>
            <person name="Lee J.H."/>
            <person name="Diaz-Muniz I."/>
            <person name="Dosti B."/>
            <person name="Smeianov V."/>
            <person name="Wechter W."/>
            <person name="Barabote R."/>
            <person name="Lorca G."/>
            <person name="Altermann E."/>
            <person name="Barrangou R."/>
            <person name="Ganesan B."/>
            <person name="Xie Y."/>
            <person name="Rawsthorne H."/>
            <person name="Tamir D."/>
            <person name="Parker C."/>
            <person name="Breidt F."/>
            <person name="Broadbent J."/>
            <person name="Hutkins R."/>
            <person name="O'Sullivan D."/>
            <person name="Steele J."/>
            <person name="Unlu G."/>
            <person name="Saier M."/>
            <person name="Klaenhammer T."/>
            <person name="Richardson P."/>
            <person name="Kozyavkin S."/>
            <person name="Weimer B."/>
            <person name="Mills D."/>
        </authorList>
    </citation>
    <scope>NUCLEOTIDE SEQUENCE [LARGE SCALE GENOMIC DNA]</scope>
    <source>
        <strain evidence="2">ATCC 334 / BCRC 17002 / CCUG 31169 / CIP 107868 / KCTC 3260 / NRRL B-441</strain>
    </source>
</reference>
<evidence type="ECO:0000313" key="2">
    <source>
        <dbReference type="Proteomes" id="UP000001651"/>
    </source>
</evidence>
<dbReference type="PaxDb" id="321967-LSEI_1043"/>
<sequence>MTIRRIQQNDFADVDALLHAAFNASNRGYNGGQS</sequence>
<dbReference type="KEGG" id="lca:LSEI_1043"/>
<keyword evidence="2" id="KW-1185">Reference proteome</keyword>
<dbReference type="HOGENOM" id="CLU_3374327_0_0_9"/>
<dbReference type="AlphaFoldDB" id="Q03AD5"/>
<organism evidence="1 2">
    <name type="scientific">Lacticaseibacillus paracasei (strain ATCC 334 / BCRC 17002 / CCUG 31169 / CIP 107868 / KCTC 3260 / NRRL B-441)</name>
    <name type="common">Lactobacillus paracasei</name>
    <dbReference type="NCBI Taxonomy" id="321967"/>
    <lineage>
        <taxon>Bacteria</taxon>
        <taxon>Bacillati</taxon>
        <taxon>Bacillota</taxon>
        <taxon>Bacilli</taxon>
        <taxon>Lactobacillales</taxon>
        <taxon>Lactobacillaceae</taxon>
        <taxon>Lacticaseibacillus</taxon>
    </lineage>
</organism>
<proteinExistence type="predicted"/>
<name>Q03AD5_LACP3</name>
<accession>Q03AD5</accession>
<evidence type="ECO:0008006" key="3">
    <source>
        <dbReference type="Google" id="ProtNLM"/>
    </source>
</evidence>
<protein>
    <recommendedName>
        <fullName evidence="3">Acetyltransferase</fullName>
    </recommendedName>
</protein>
<dbReference type="STRING" id="321967.LSEI_1043"/>
<gene>
    <name evidence="1" type="ordered locus">LSEI_1043</name>
</gene>
<evidence type="ECO:0000313" key="1">
    <source>
        <dbReference type="EMBL" id="ABJ69837.1"/>
    </source>
</evidence>
<dbReference type="EMBL" id="CP000423">
    <property type="protein sequence ID" value="ABJ69837.1"/>
    <property type="molecule type" value="Genomic_DNA"/>
</dbReference>
<dbReference type="Proteomes" id="UP000001651">
    <property type="component" value="Chromosome"/>
</dbReference>